<comment type="caution">
    <text evidence="1">The sequence shown here is derived from an EMBL/GenBank/DDBJ whole genome shotgun (WGS) entry which is preliminary data.</text>
</comment>
<reference evidence="1" key="1">
    <citation type="submission" date="2021-01" db="EMBL/GenBank/DDBJ databases">
        <title>Whole genome shotgun sequence of Rhizocola hellebori NBRC 109834.</title>
        <authorList>
            <person name="Komaki H."/>
            <person name="Tamura T."/>
        </authorList>
    </citation>
    <scope>NUCLEOTIDE SEQUENCE</scope>
    <source>
        <strain evidence="1">NBRC 109834</strain>
    </source>
</reference>
<evidence type="ECO:0000313" key="2">
    <source>
        <dbReference type="Proteomes" id="UP000612899"/>
    </source>
</evidence>
<accession>A0A8J3QD15</accession>
<evidence type="ECO:0000313" key="1">
    <source>
        <dbReference type="EMBL" id="GIH08658.1"/>
    </source>
</evidence>
<dbReference type="Proteomes" id="UP000612899">
    <property type="component" value="Unassembled WGS sequence"/>
</dbReference>
<proteinExistence type="predicted"/>
<dbReference type="RefSeq" id="WP_203912410.1">
    <property type="nucleotide sequence ID" value="NZ_BONY01000053.1"/>
</dbReference>
<dbReference type="AlphaFoldDB" id="A0A8J3QD15"/>
<dbReference type="EMBL" id="BONY01000053">
    <property type="protein sequence ID" value="GIH08658.1"/>
    <property type="molecule type" value="Genomic_DNA"/>
</dbReference>
<keyword evidence="2" id="KW-1185">Reference proteome</keyword>
<protein>
    <submittedName>
        <fullName evidence="1">Uncharacterized protein</fullName>
    </submittedName>
</protein>
<sequence length="59" mass="6909">MHYYWCTDHNRVETDKDVCPANRVLGPYKSRAEAEGALQRISEREARIKEEDARWAGDN</sequence>
<organism evidence="1 2">
    <name type="scientific">Rhizocola hellebori</name>
    <dbReference type="NCBI Taxonomy" id="1392758"/>
    <lineage>
        <taxon>Bacteria</taxon>
        <taxon>Bacillati</taxon>
        <taxon>Actinomycetota</taxon>
        <taxon>Actinomycetes</taxon>
        <taxon>Micromonosporales</taxon>
        <taxon>Micromonosporaceae</taxon>
        <taxon>Rhizocola</taxon>
    </lineage>
</organism>
<name>A0A8J3QD15_9ACTN</name>
<gene>
    <name evidence="1" type="ORF">Rhe02_67250</name>
</gene>